<protein>
    <submittedName>
        <fullName evidence="2">Uncharacterized protein</fullName>
    </submittedName>
</protein>
<keyword evidence="1" id="KW-0812">Transmembrane</keyword>
<feature type="transmembrane region" description="Helical" evidence="1">
    <location>
        <begin position="62"/>
        <end position="80"/>
    </location>
</feature>
<name>A0ABW8KSF8_9GAMM</name>
<reference evidence="2 3" key="1">
    <citation type="submission" date="2024-11" db="EMBL/GenBank/DDBJ databases">
        <title>The Natural Products Discovery Center: Release of the First 8490 Sequenced Strains for Exploring Actinobacteria Biosynthetic Diversity.</title>
        <authorList>
            <person name="Kalkreuter E."/>
            <person name="Kautsar S.A."/>
            <person name="Yang D."/>
            <person name="Bader C.D."/>
            <person name="Teijaro C.N."/>
            <person name="Fluegel L."/>
            <person name="Davis C.M."/>
            <person name="Simpson J.R."/>
            <person name="Lauterbach L."/>
            <person name="Steele A.D."/>
            <person name="Gui C."/>
            <person name="Meng S."/>
            <person name="Li G."/>
            <person name="Viehrig K."/>
            <person name="Ye F."/>
            <person name="Su P."/>
            <person name="Kiefer A.F."/>
            <person name="Nichols A."/>
            <person name="Cepeda A.J."/>
            <person name="Yan W."/>
            <person name="Fan B."/>
            <person name="Jiang Y."/>
            <person name="Adhikari A."/>
            <person name="Zheng C.-J."/>
            <person name="Schuster L."/>
            <person name="Cowan T.M."/>
            <person name="Smanski M.J."/>
            <person name="Chevrette M.G."/>
            <person name="De Carvalho L.P.S."/>
            <person name="Shen B."/>
        </authorList>
    </citation>
    <scope>NUCLEOTIDE SEQUENCE [LARGE SCALE GENOMIC DNA]</scope>
    <source>
        <strain evidence="2 3">NPDC078403</strain>
    </source>
</reference>
<gene>
    <name evidence="2" type="ORF">ACI2JU_02650</name>
</gene>
<proteinExistence type="predicted"/>
<comment type="caution">
    <text evidence="2">The sequence shown here is derived from an EMBL/GenBank/DDBJ whole genome shotgun (WGS) entry which is preliminary data.</text>
</comment>
<sequence length="86" mass="9396">MKNNLLPSLAGVLVSLFVVWWLHGFLLVDRCLDSGGAINHKTNLCVGANEQIIELATSSTMLVIYCVVIMAVSLLTGRLLRKLLKS</sequence>
<accession>A0ABW8KSF8</accession>
<keyword evidence="1" id="KW-0472">Membrane</keyword>
<evidence type="ECO:0000313" key="3">
    <source>
        <dbReference type="Proteomes" id="UP001620262"/>
    </source>
</evidence>
<feature type="transmembrane region" description="Helical" evidence="1">
    <location>
        <begin position="5"/>
        <end position="23"/>
    </location>
</feature>
<dbReference type="RefSeq" id="WP_404674651.1">
    <property type="nucleotide sequence ID" value="NZ_JBJDOT010000002.1"/>
</dbReference>
<dbReference type="Proteomes" id="UP001620262">
    <property type="component" value="Unassembled WGS sequence"/>
</dbReference>
<keyword evidence="1" id="KW-1133">Transmembrane helix</keyword>
<organism evidence="2 3">
    <name type="scientific">Pseudoalteromonas rhizosphaerae</name>
    <dbReference type="NCBI Taxonomy" id="2518973"/>
    <lineage>
        <taxon>Bacteria</taxon>
        <taxon>Pseudomonadati</taxon>
        <taxon>Pseudomonadota</taxon>
        <taxon>Gammaproteobacteria</taxon>
        <taxon>Alteromonadales</taxon>
        <taxon>Pseudoalteromonadaceae</taxon>
        <taxon>Pseudoalteromonas</taxon>
    </lineage>
</organism>
<evidence type="ECO:0000313" key="2">
    <source>
        <dbReference type="EMBL" id="MFK3862770.1"/>
    </source>
</evidence>
<evidence type="ECO:0000256" key="1">
    <source>
        <dbReference type="SAM" id="Phobius"/>
    </source>
</evidence>
<dbReference type="EMBL" id="JBJDOT010000002">
    <property type="protein sequence ID" value="MFK3862770.1"/>
    <property type="molecule type" value="Genomic_DNA"/>
</dbReference>
<keyword evidence="3" id="KW-1185">Reference proteome</keyword>